<feature type="compositionally biased region" description="Pro residues" evidence="1">
    <location>
        <begin position="158"/>
        <end position="171"/>
    </location>
</feature>
<dbReference type="EnsemblPlants" id="ONIVA01G06320.1">
    <property type="protein sequence ID" value="ONIVA01G06320.1"/>
    <property type="gene ID" value="ONIVA01G06320"/>
</dbReference>
<feature type="region of interest" description="Disordered" evidence="1">
    <location>
        <begin position="1"/>
        <end position="261"/>
    </location>
</feature>
<feature type="compositionally biased region" description="Basic residues" evidence="1">
    <location>
        <begin position="22"/>
        <end position="45"/>
    </location>
</feature>
<dbReference type="Proteomes" id="UP000006591">
    <property type="component" value="Chromosome 1"/>
</dbReference>
<reference evidence="2" key="1">
    <citation type="submission" date="2015-04" db="UniProtKB">
        <authorList>
            <consortium name="EnsemblPlants"/>
        </authorList>
    </citation>
    <scope>IDENTIFICATION</scope>
    <source>
        <strain evidence="2">SL10</strain>
    </source>
</reference>
<feature type="region of interest" description="Disordered" evidence="1">
    <location>
        <begin position="356"/>
        <end position="387"/>
    </location>
</feature>
<feature type="compositionally biased region" description="Gly residues" evidence="1">
    <location>
        <begin position="60"/>
        <end position="71"/>
    </location>
</feature>
<sequence>MWGPRDSDPLAQHSAAPFKAKLFARSHYSKTNRKSSKKKRKKGRRGNGGDGELQGDEDLGGGGEAGGGDAGGDAAAGVGGPVPDPPRVGGVDAHLPVGRRRGPGRHPRRARQGAGLLLPARRAHRGARGRVPRHPVHRRRRLLRRGRRRLQPGGRPLPGAPPPPPQGGPRPLPRRRPLGRRAPQHHHDDADHQIHLRRVRDGAPVQPRVGGRHGRRAVHQRGGRHGAGAPGAEGEAGVGQGEVPEPEHQARPPAGAAGAGARLHRPRLPHRLHRRPEGAVQGAQRQVLLRLRRADGEAVAMPHQGTQPRARRHREALLLRQRAPPAEAGQGVLRQLHLPGEDVGAERDGAVVVGDGGGGHDPAGEGEDGGGVLPVRQGGDGAGPVPDDVQLRVHLRLRLEQARVRRGGLRLRPAQVRRPARQQRLHRLRRHPQGAAAARRHADARQLRHQGTLGGVRPRHEGGPAMN</sequence>
<accession>A0A0E0FHB0</accession>
<feature type="compositionally biased region" description="Basic residues" evidence="1">
    <location>
        <begin position="418"/>
        <end position="432"/>
    </location>
</feature>
<feature type="compositionally biased region" description="Gly residues" evidence="1">
    <location>
        <begin position="225"/>
        <end position="240"/>
    </location>
</feature>
<feature type="compositionally biased region" description="Basic and acidic residues" evidence="1">
    <location>
        <begin position="458"/>
        <end position="467"/>
    </location>
</feature>
<feature type="compositionally biased region" description="Basic residues" evidence="1">
    <location>
        <begin position="97"/>
        <end position="111"/>
    </location>
</feature>
<feature type="region of interest" description="Disordered" evidence="1">
    <location>
        <begin position="416"/>
        <end position="467"/>
    </location>
</feature>
<feature type="compositionally biased region" description="Basic residues" evidence="1">
    <location>
        <begin position="210"/>
        <end position="224"/>
    </location>
</feature>
<name>A0A0E0FHB0_ORYNI</name>
<organism evidence="2">
    <name type="scientific">Oryza nivara</name>
    <name type="common">Indian wild rice</name>
    <name type="synonym">Oryza sativa f. spontanea</name>
    <dbReference type="NCBI Taxonomy" id="4536"/>
    <lineage>
        <taxon>Eukaryota</taxon>
        <taxon>Viridiplantae</taxon>
        <taxon>Streptophyta</taxon>
        <taxon>Embryophyta</taxon>
        <taxon>Tracheophyta</taxon>
        <taxon>Spermatophyta</taxon>
        <taxon>Magnoliopsida</taxon>
        <taxon>Liliopsida</taxon>
        <taxon>Poales</taxon>
        <taxon>Poaceae</taxon>
        <taxon>BOP clade</taxon>
        <taxon>Oryzoideae</taxon>
        <taxon>Oryzeae</taxon>
        <taxon>Oryzinae</taxon>
        <taxon>Oryza</taxon>
    </lineage>
</organism>
<protein>
    <submittedName>
        <fullName evidence="2">Uncharacterized protein</fullName>
    </submittedName>
</protein>
<evidence type="ECO:0000313" key="3">
    <source>
        <dbReference type="Proteomes" id="UP000006591"/>
    </source>
</evidence>
<feature type="compositionally biased region" description="Basic residues" evidence="1">
    <location>
        <begin position="121"/>
        <end position="150"/>
    </location>
</feature>
<dbReference type="Gramene" id="ONIVA01G06320.1">
    <property type="protein sequence ID" value="ONIVA01G06320.1"/>
    <property type="gene ID" value="ONIVA01G06320"/>
</dbReference>
<evidence type="ECO:0000313" key="2">
    <source>
        <dbReference type="EnsemblPlants" id="ONIVA01G06320.1"/>
    </source>
</evidence>
<reference evidence="2" key="2">
    <citation type="submission" date="2018-04" db="EMBL/GenBank/DDBJ databases">
        <title>OnivRS2 (Oryza nivara Reference Sequence Version 2).</title>
        <authorList>
            <person name="Zhang J."/>
            <person name="Kudrna D."/>
            <person name="Lee S."/>
            <person name="Talag J."/>
            <person name="Rajasekar S."/>
            <person name="Welchert J."/>
            <person name="Hsing Y.-I."/>
            <person name="Wing R.A."/>
        </authorList>
    </citation>
    <scope>NUCLEOTIDE SEQUENCE [LARGE SCALE GENOMIC DNA]</scope>
</reference>
<evidence type="ECO:0000256" key="1">
    <source>
        <dbReference type="SAM" id="MobiDB-lite"/>
    </source>
</evidence>
<feature type="compositionally biased region" description="Low complexity" evidence="1">
    <location>
        <begin position="251"/>
        <end position="261"/>
    </location>
</feature>
<dbReference type="AlphaFoldDB" id="A0A0E0FHB0"/>
<dbReference type="OMA" id="LDERHEH"/>
<proteinExistence type="predicted"/>
<dbReference type="HOGENOM" id="CLU_585805_0_0_1"/>
<feature type="compositionally biased region" description="Basic residues" evidence="1">
    <location>
        <begin position="172"/>
        <end position="184"/>
    </location>
</feature>
<feature type="compositionally biased region" description="Basic and acidic residues" evidence="1">
    <location>
        <begin position="185"/>
        <end position="194"/>
    </location>
</feature>
<keyword evidence="3" id="KW-1185">Reference proteome</keyword>